<dbReference type="GeneID" id="13398908"/>
<sequence length="78" mass="8347">MRACVRGWIVLALGMTATALGIPAALRIAAVALMICLRLDLTGYERCARSSGWLAVVEAMAILRPCNLKSGFSMAEFC</sequence>
<dbReference type="RefSeq" id="XP_003849841.1">
    <property type="nucleotide sequence ID" value="XM_003849793.1"/>
</dbReference>
<evidence type="ECO:0000313" key="2">
    <source>
        <dbReference type="Proteomes" id="UP000008062"/>
    </source>
</evidence>
<dbReference type="InParanoid" id="F9XJU0"/>
<gene>
    <name evidence="1" type="ORF">MYCGRDRAFT_82038</name>
</gene>
<reference evidence="1 2" key="1">
    <citation type="journal article" date="2011" name="PLoS Genet.">
        <title>Finished genome of the fungal wheat pathogen Mycosphaerella graminicola reveals dispensome structure, chromosome plasticity, and stealth pathogenesis.</title>
        <authorList>
            <person name="Goodwin S.B."/>
            <person name="Ben M'barek S."/>
            <person name="Dhillon B."/>
            <person name="Wittenberg A.H.J."/>
            <person name="Crane C.F."/>
            <person name="Hane J.K."/>
            <person name="Foster A.J."/>
            <person name="Van der Lee T.A.J."/>
            <person name="Grimwood J."/>
            <person name="Aerts A."/>
            <person name="Antoniw J."/>
            <person name="Bailey A."/>
            <person name="Bluhm B."/>
            <person name="Bowler J."/>
            <person name="Bristow J."/>
            <person name="van der Burgt A."/>
            <person name="Canto-Canche B."/>
            <person name="Churchill A.C.L."/>
            <person name="Conde-Ferraez L."/>
            <person name="Cools H.J."/>
            <person name="Coutinho P.M."/>
            <person name="Csukai M."/>
            <person name="Dehal P."/>
            <person name="De Wit P."/>
            <person name="Donzelli B."/>
            <person name="van de Geest H.C."/>
            <person name="van Ham R.C.H.J."/>
            <person name="Hammond-Kosack K.E."/>
            <person name="Henrissat B."/>
            <person name="Kilian A."/>
            <person name="Kobayashi A.K."/>
            <person name="Koopmann E."/>
            <person name="Kourmpetis Y."/>
            <person name="Kuzniar A."/>
            <person name="Lindquist E."/>
            <person name="Lombard V."/>
            <person name="Maliepaard C."/>
            <person name="Martins N."/>
            <person name="Mehrabi R."/>
            <person name="Nap J.P.H."/>
            <person name="Ponomarenko A."/>
            <person name="Rudd J.J."/>
            <person name="Salamov A."/>
            <person name="Schmutz J."/>
            <person name="Schouten H.J."/>
            <person name="Shapiro H."/>
            <person name="Stergiopoulos I."/>
            <person name="Torriani S.F.F."/>
            <person name="Tu H."/>
            <person name="de Vries R.P."/>
            <person name="Waalwijk C."/>
            <person name="Ware S.B."/>
            <person name="Wiebenga A."/>
            <person name="Zwiers L.-H."/>
            <person name="Oliver R.P."/>
            <person name="Grigoriev I.V."/>
            <person name="Kema G.H.J."/>
        </authorList>
    </citation>
    <scope>NUCLEOTIDE SEQUENCE [LARGE SCALE GENOMIC DNA]</scope>
    <source>
        <strain evidence="2">CBS 115943 / IPO323</strain>
    </source>
</reference>
<name>F9XJU0_ZYMTI</name>
<keyword evidence="2" id="KW-1185">Reference proteome</keyword>
<dbReference type="HOGENOM" id="CLU_2623900_0_0_1"/>
<dbReference type="EMBL" id="CM001204">
    <property type="protein sequence ID" value="EGP84817.1"/>
    <property type="molecule type" value="Genomic_DNA"/>
</dbReference>
<protein>
    <submittedName>
        <fullName evidence="1">Uncharacterized protein</fullName>
    </submittedName>
</protein>
<organism evidence="1 2">
    <name type="scientific">Zymoseptoria tritici (strain CBS 115943 / IPO323)</name>
    <name type="common">Speckled leaf blotch fungus</name>
    <name type="synonym">Septoria tritici</name>
    <dbReference type="NCBI Taxonomy" id="336722"/>
    <lineage>
        <taxon>Eukaryota</taxon>
        <taxon>Fungi</taxon>
        <taxon>Dikarya</taxon>
        <taxon>Ascomycota</taxon>
        <taxon>Pezizomycotina</taxon>
        <taxon>Dothideomycetes</taxon>
        <taxon>Dothideomycetidae</taxon>
        <taxon>Mycosphaerellales</taxon>
        <taxon>Mycosphaerellaceae</taxon>
        <taxon>Zymoseptoria</taxon>
    </lineage>
</organism>
<dbReference type="Proteomes" id="UP000008062">
    <property type="component" value="Chromosome 9"/>
</dbReference>
<evidence type="ECO:0000313" key="1">
    <source>
        <dbReference type="EMBL" id="EGP84817.1"/>
    </source>
</evidence>
<dbReference type="AlphaFoldDB" id="F9XJU0"/>
<accession>F9XJU0</accession>
<proteinExistence type="predicted"/>
<dbReference type="KEGG" id="ztr:MYCGRDRAFT_82038"/>